<feature type="transmembrane region" description="Helical" evidence="2">
    <location>
        <begin position="12"/>
        <end position="29"/>
    </location>
</feature>
<keyword evidence="2" id="KW-0472">Membrane</keyword>
<name>M9RGU9_9RHOB</name>
<sequence>MTPGVRHDVIRIGCAFLGAIVGRLAVAPIAGGPPFVWSVLGAGIGWIAARLIMRAAELRRNVAALEEAEAQKAQNGADFANALKSTGKGDLG</sequence>
<keyword evidence="2" id="KW-0812">Transmembrane</keyword>
<organism evidence="3 4">
    <name type="scientific">Octadecabacter antarcticus 307</name>
    <dbReference type="NCBI Taxonomy" id="391626"/>
    <lineage>
        <taxon>Bacteria</taxon>
        <taxon>Pseudomonadati</taxon>
        <taxon>Pseudomonadota</taxon>
        <taxon>Alphaproteobacteria</taxon>
        <taxon>Rhodobacterales</taxon>
        <taxon>Roseobacteraceae</taxon>
        <taxon>Octadecabacter</taxon>
    </lineage>
</organism>
<evidence type="ECO:0000313" key="3">
    <source>
        <dbReference type="EMBL" id="AGI69050.1"/>
    </source>
</evidence>
<dbReference type="KEGG" id="oat:OAN307_c35770"/>
<keyword evidence="4" id="KW-1185">Reference proteome</keyword>
<dbReference type="AlphaFoldDB" id="M9RGU9"/>
<dbReference type="RefSeq" id="WP_015501014.1">
    <property type="nucleotide sequence ID" value="NC_020911.1"/>
</dbReference>
<evidence type="ECO:0000313" key="4">
    <source>
        <dbReference type="Proteomes" id="UP000005307"/>
    </source>
</evidence>
<accession>M9RGU9</accession>
<evidence type="ECO:0000256" key="1">
    <source>
        <dbReference type="SAM" id="Coils"/>
    </source>
</evidence>
<feature type="transmembrane region" description="Helical" evidence="2">
    <location>
        <begin position="35"/>
        <end position="53"/>
    </location>
</feature>
<dbReference type="STRING" id="391626.OAN307_c35770"/>
<gene>
    <name evidence="3" type="ORF">OAN307_c35770</name>
</gene>
<feature type="coiled-coil region" evidence="1">
    <location>
        <begin position="48"/>
        <end position="75"/>
    </location>
</feature>
<dbReference type="EMBL" id="CP003740">
    <property type="protein sequence ID" value="AGI69050.1"/>
    <property type="molecule type" value="Genomic_DNA"/>
</dbReference>
<keyword evidence="1" id="KW-0175">Coiled coil</keyword>
<evidence type="ECO:0000256" key="2">
    <source>
        <dbReference type="SAM" id="Phobius"/>
    </source>
</evidence>
<protein>
    <submittedName>
        <fullName evidence="3">Uncharacterized protein</fullName>
    </submittedName>
</protein>
<dbReference type="HOGENOM" id="CLU_2410364_0_0_5"/>
<keyword evidence="2" id="KW-1133">Transmembrane helix</keyword>
<proteinExistence type="predicted"/>
<dbReference type="Proteomes" id="UP000005307">
    <property type="component" value="Chromosome"/>
</dbReference>
<reference evidence="3 4" key="1">
    <citation type="journal article" date="2013" name="PLoS ONE">
        <title>Poles Apart: Arctic and Antarctic Octadecabacter strains Share High Genome Plasticity and a New Type of Xanthorhodopsin.</title>
        <authorList>
            <person name="Vollmers J."/>
            <person name="Voget S."/>
            <person name="Dietrich S."/>
            <person name="Gollnow K."/>
            <person name="Smits M."/>
            <person name="Meyer K."/>
            <person name="Brinkhoff T."/>
            <person name="Simon M."/>
            <person name="Daniel R."/>
        </authorList>
    </citation>
    <scope>NUCLEOTIDE SEQUENCE [LARGE SCALE GENOMIC DNA]</scope>
    <source>
        <strain evidence="3 4">307</strain>
    </source>
</reference>